<gene>
    <name evidence="10" type="ORF">AVEN_232491_1</name>
</gene>
<evidence type="ECO:0000313" key="11">
    <source>
        <dbReference type="Proteomes" id="UP000499080"/>
    </source>
</evidence>
<keyword evidence="2" id="KW-0479">Metal-binding</keyword>
<feature type="domain" description="C2H2-type" evidence="9">
    <location>
        <begin position="314"/>
        <end position="341"/>
    </location>
</feature>
<dbReference type="GO" id="GO:0008270">
    <property type="term" value="F:zinc ion binding"/>
    <property type="evidence" value="ECO:0007669"/>
    <property type="project" value="UniProtKB-KW"/>
</dbReference>
<dbReference type="InterPro" id="IPR013087">
    <property type="entry name" value="Znf_C2H2_type"/>
</dbReference>
<dbReference type="GO" id="GO:0005634">
    <property type="term" value="C:nucleus"/>
    <property type="evidence" value="ECO:0007669"/>
    <property type="project" value="UniProtKB-SubCell"/>
</dbReference>
<accession>A0A4Y2T1B3</accession>
<feature type="region of interest" description="Disordered" evidence="8">
    <location>
        <begin position="202"/>
        <end position="224"/>
    </location>
</feature>
<dbReference type="PROSITE" id="PS00028">
    <property type="entry name" value="ZINC_FINGER_C2H2_1"/>
    <property type="match status" value="3"/>
</dbReference>
<feature type="region of interest" description="Disordered" evidence="8">
    <location>
        <begin position="257"/>
        <end position="313"/>
    </location>
</feature>
<keyword evidence="4 7" id="KW-0863">Zinc-finger</keyword>
<dbReference type="Gene3D" id="3.30.160.60">
    <property type="entry name" value="Classic Zinc Finger"/>
    <property type="match status" value="3"/>
</dbReference>
<dbReference type="SMART" id="SM00355">
    <property type="entry name" value="ZnF_C2H2"/>
    <property type="match status" value="4"/>
</dbReference>
<protein>
    <recommendedName>
        <fullName evidence="9">C2H2-type domain-containing protein</fullName>
    </recommendedName>
</protein>
<feature type="compositionally biased region" description="Basic residues" evidence="8">
    <location>
        <begin position="302"/>
        <end position="313"/>
    </location>
</feature>
<keyword evidence="3" id="KW-0677">Repeat</keyword>
<feature type="compositionally biased region" description="Polar residues" evidence="8">
    <location>
        <begin position="49"/>
        <end position="59"/>
    </location>
</feature>
<dbReference type="InterPro" id="IPR036236">
    <property type="entry name" value="Znf_C2H2_sf"/>
</dbReference>
<sequence length="447" mass="52063">MIIYRCVRCYKKYFSDEVFICPVCGGSEFLKLTFNMAHPESALPPQPQPTNSSRKSNNPIGEVKIPAIGNSPCQREEVASAREDFIFPYEDSAVNEFRRNEDCDASNFPNQNILLEQEQLLKHFSKSHTAMNALSPGIQNTWCQTQTLHVQDKEAKTPLNFDYLADTLNAFSAKPQNLMNFYHQPSKPERDNQSSLKRMLEKQITVESSQIESKDRPSDLTGSSLIAPESCISHYVTENVINEKKLRDANQKVRNSSDLLYKRGNSSNENFLPEDLERENEVSKQNARTSQQEKRLEGGEKYRRKRASTSKKGLKSWKCRKGFANESELNRHMQNHDETKQYKCGKCSEEFSHDWKLKEHLVVHTEVKRFECEHCDSAFKWEKNLTSHMKKYHESEMEDYFSKQESKKGFKCWKCRKEFANESEFISHMLNHDKPKQNKSDQCSKEF</sequence>
<dbReference type="PROSITE" id="PS50157">
    <property type="entry name" value="ZINC_FINGER_C2H2_2"/>
    <property type="match status" value="4"/>
</dbReference>
<evidence type="ECO:0000256" key="8">
    <source>
        <dbReference type="SAM" id="MobiDB-lite"/>
    </source>
</evidence>
<evidence type="ECO:0000256" key="6">
    <source>
        <dbReference type="ARBA" id="ARBA00023242"/>
    </source>
</evidence>
<dbReference type="GO" id="GO:0000978">
    <property type="term" value="F:RNA polymerase II cis-regulatory region sequence-specific DNA binding"/>
    <property type="evidence" value="ECO:0007669"/>
    <property type="project" value="TreeGrafter"/>
</dbReference>
<dbReference type="GO" id="GO:0000981">
    <property type="term" value="F:DNA-binding transcription factor activity, RNA polymerase II-specific"/>
    <property type="evidence" value="ECO:0007669"/>
    <property type="project" value="TreeGrafter"/>
</dbReference>
<reference evidence="10 11" key="1">
    <citation type="journal article" date="2019" name="Sci. Rep.">
        <title>Orb-weaving spider Araneus ventricosus genome elucidates the spidroin gene catalogue.</title>
        <authorList>
            <person name="Kono N."/>
            <person name="Nakamura H."/>
            <person name="Ohtoshi R."/>
            <person name="Moran D.A.P."/>
            <person name="Shinohara A."/>
            <person name="Yoshida Y."/>
            <person name="Fujiwara M."/>
            <person name="Mori M."/>
            <person name="Tomita M."/>
            <person name="Arakawa K."/>
        </authorList>
    </citation>
    <scope>NUCLEOTIDE SEQUENCE [LARGE SCALE GENOMIC DNA]</scope>
</reference>
<evidence type="ECO:0000256" key="1">
    <source>
        <dbReference type="ARBA" id="ARBA00004123"/>
    </source>
</evidence>
<dbReference type="EMBL" id="BGPR01025074">
    <property type="protein sequence ID" value="GBN93673.1"/>
    <property type="molecule type" value="Genomic_DNA"/>
</dbReference>
<evidence type="ECO:0000256" key="5">
    <source>
        <dbReference type="ARBA" id="ARBA00022833"/>
    </source>
</evidence>
<evidence type="ECO:0000256" key="4">
    <source>
        <dbReference type="ARBA" id="ARBA00022771"/>
    </source>
</evidence>
<evidence type="ECO:0000313" key="10">
    <source>
        <dbReference type="EMBL" id="GBN93673.1"/>
    </source>
</evidence>
<feature type="compositionally biased region" description="Polar residues" evidence="8">
    <location>
        <begin position="257"/>
        <end position="270"/>
    </location>
</feature>
<keyword evidence="11" id="KW-1185">Reference proteome</keyword>
<feature type="compositionally biased region" description="Basic and acidic residues" evidence="8">
    <location>
        <begin position="291"/>
        <end position="301"/>
    </location>
</feature>
<keyword evidence="6" id="KW-0539">Nucleus</keyword>
<comment type="caution">
    <text evidence="10">The sequence shown here is derived from an EMBL/GenBank/DDBJ whole genome shotgun (WGS) entry which is preliminary data.</text>
</comment>
<feature type="domain" description="C2H2-type" evidence="9">
    <location>
        <begin position="410"/>
        <end position="437"/>
    </location>
</feature>
<evidence type="ECO:0000256" key="3">
    <source>
        <dbReference type="ARBA" id="ARBA00022737"/>
    </source>
</evidence>
<organism evidence="10 11">
    <name type="scientific">Araneus ventricosus</name>
    <name type="common">Orbweaver spider</name>
    <name type="synonym">Epeira ventricosa</name>
    <dbReference type="NCBI Taxonomy" id="182803"/>
    <lineage>
        <taxon>Eukaryota</taxon>
        <taxon>Metazoa</taxon>
        <taxon>Ecdysozoa</taxon>
        <taxon>Arthropoda</taxon>
        <taxon>Chelicerata</taxon>
        <taxon>Arachnida</taxon>
        <taxon>Araneae</taxon>
        <taxon>Araneomorphae</taxon>
        <taxon>Entelegynae</taxon>
        <taxon>Araneoidea</taxon>
        <taxon>Araneidae</taxon>
        <taxon>Araneus</taxon>
    </lineage>
</organism>
<feature type="domain" description="C2H2-type" evidence="9">
    <location>
        <begin position="370"/>
        <end position="398"/>
    </location>
</feature>
<evidence type="ECO:0000259" key="9">
    <source>
        <dbReference type="PROSITE" id="PS50157"/>
    </source>
</evidence>
<dbReference type="OrthoDB" id="6365676at2759"/>
<dbReference type="Proteomes" id="UP000499080">
    <property type="component" value="Unassembled WGS sequence"/>
</dbReference>
<dbReference type="SUPFAM" id="SSF57667">
    <property type="entry name" value="beta-beta-alpha zinc fingers"/>
    <property type="match status" value="3"/>
</dbReference>
<name>A0A4Y2T1B3_ARAVE</name>
<keyword evidence="5" id="KW-0862">Zinc</keyword>
<feature type="region of interest" description="Disordered" evidence="8">
    <location>
        <begin position="40"/>
        <end position="66"/>
    </location>
</feature>
<comment type="subcellular location">
    <subcellularLocation>
        <location evidence="1">Nucleus</location>
    </subcellularLocation>
</comment>
<dbReference type="PANTHER" id="PTHR23226:SF416">
    <property type="entry name" value="FI01424P"/>
    <property type="match status" value="1"/>
</dbReference>
<dbReference type="Pfam" id="PF00096">
    <property type="entry name" value="zf-C2H2"/>
    <property type="match status" value="1"/>
</dbReference>
<evidence type="ECO:0000256" key="7">
    <source>
        <dbReference type="PROSITE-ProRule" id="PRU00042"/>
    </source>
</evidence>
<dbReference type="AlphaFoldDB" id="A0A4Y2T1B3"/>
<evidence type="ECO:0000256" key="2">
    <source>
        <dbReference type="ARBA" id="ARBA00022723"/>
    </source>
</evidence>
<dbReference type="PANTHER" id="PTHR23226">
    <property type="entry name" value="ZINC FINGER AND SCAN DOMAIN-CONTAINING"/>
    <property type="match status" value="1"/>
</dbReference>
<feature type="domain" description="C2H2-type" evidence="9">
    <location>
        <begin position="342"/>
        <end position="369"/>
    </location>
</feature>
<proteinExistence type="predicted"/>